<dbReference type="AlphaFoldDB" id="A0A443KAK1"/>
<reference evidence="8 9" key="1">
    <citation type="submission" date="2019-01" db="EMBL/GenBank/DDBJ databases">
        <title>Sinorhodobacter populi sp. nov. isolated from the symptomatic bark tissue of Populus euramericana canker.</title>
        <authorList>
            <person name="Xu G."/>
        </authorList>
    </citation>
    <scope>NUCLEOTIDE SEQUENCE [LARGE SCALE GENOMIC DNA]</scope>
    <source>
        <strain evidence="8 9">07D10-4-3</strain>
    </source>
</reference>
<dbReference type="InterPro" id="IPR014710">
    <property type="entry name" value="RmlC-like_jellyroll"/>
</dbReference>
<dbReference type="InterPro" id="IPR000888">
    <property type="entry name" value="RmlC-like"/>
</dbReference>
<dbReference type="UniPathway" id="UPA00124"/>
<feature type="active site" description="Proton donor" evidence="5">
    <location>
        <position position="135"/>
    </location>
</feature>
<comment type="pathway">
    <text evidence="7">Carbohydrate biosynthesis; dTDP-L-rhamnose biosynthesis.</text>
</comment>
<dbReference type="SUPFAM" id="SSF51182">
    <property type="entry name" value="RmlC-like cupins"/>
    <property type="match status" value="1"/>
</dbReference>
<gene>
    <name evidence="8" type="primary">rfbC</name>
    <name evidence="8" type="ORF">D2T29_13710</name>
</gene>
<dbReference type="CDD" id="cd00438">
    <property type="entry name" value="cupin_RmlC"/>
    <property type="match status" value="1"/>
</dbReference>
<name>A0A443KAK1_9RHOB</name>
<dbReference type="GO" id="GO:0008830">
    <property type="term" value="F:dTDP-4-dehydrorhamnose 3,5-epimerase activity"/>
    <property type="evidence" value="ECO:0007669"/>
    <property type="project" value="UniProtKB-UniRule"/>
</dbReference>
<dbReference type="EC" id="5.1.3.13" evidence="3 7"/>
<evidence type="ECO:0000256" key="3">
    <source>
        <dbReference type="ARBA" id="ARBA00012098"/>
    </source>
</evidence>
<comment type="subunit">
    <text evidence="7">Homodimer.</text>
</comment>
<dbReference type="NCBIfam" id="TIGR01221">
    <property type="entry name" value="rmlC"/>
    <property type="match status" value="1"/>
</dbReference>
<evidence type="ECO:0000256" key="7">
    <source>
        <dbReference type="RuleBase" id="RU364069"/>
    </source>
</evidence>
<dbReference type="GO" id="GO:0000271">
    <property type="term" value="P:polysaccharide biosynthetic process"/>
    <property type="evidence" value="ECO:0007669"/>
    <property type="project" value="TreeGrafter"/>
</dbReference>
<evidence type="ECO:0000256" key="2">
    <source>
        <dbReference type="ARBA" id="ARBA00001997"/>
    </source>
</evidence>
<evidence type="ECO:0000256" key="1">
    <source>
        <dbReference type="ARBA" id="ARBA00001298"/>
    </source>
</evidence>
<dbReference type="PANTHER" id="PTHR21047:SF2">
    <property type="entry name" value="THYMIDINE DIPHOSPHO-4-KETO-RHAMNOSE 3,5-EPIMERASE"/>
    <property type="match status" value="1"/>
</dbReference>
<dbReference type="Proteomes" id="UP000284451">
    <property type="component" value="Unassembled WGS sequence"/>
</dbReference>
<proteinExistence type="inferred from homology"/>
<accession>A0A443KAK1</accession>
<dbReference type="GO" id="GO:0005829">
    <property type="term" value="C:cytosol"/>
    <property type="evidence" value="ECO:0007669"/>
    <property type="project" value="TreeGrafter"/>
</dbReference>
<dbReference type="PANTHER" id="PTHR21047">
    <property type="entry name" value="DTDP-6-DEOXY-D-GLUCOSE-3,5 EPIMERASE"/>
    <property type="match status" value="1"/>
</dbReference>
<evidence type="ECO:0000256" key="5">
    <source>
        <dbReference type="PIRSR" id="PIRSR600888-1"/>
    </source>
</evidence>
<feature type="active site" description="Proton acceptor" evidence="5">
    <location>
        <position position="65"/>
    </location>
</feature>
<dbReference type="Gene3D" id="2.60.120.10">
    <property type="entry name" value="Jelly Rolls"/>
    <property type="match status" value="1"/>
</dbReference>
<reference evidence="8 9" key="2">
    <citation type="submission" date="2019-01" db="EMBL/GenBank/DDBJ databases">
        <authorList>
            <person name="Li Y."/>
        </authorList>
    </citation>
    <scope>NUCLEOTIDE SEQUENCE [LARGE SCALE GENOMIC DNA]</scope>
    <source>
        <strain evidence="8 9">07D10-4-3</strain>
    </source>
</reference>
<dbReference type="Pfam" id="PF00908">
    <property type="entry name" value="dTDP_sugar_isom"/>
    <property type="match status" value="1"/>
</dbReference>
<comment type="caution">
    <text evidence="8">The sequence shown here is derived from an EMBL/GenBank/DDBJ whole genome shotgun (WGS) entry which is preliminary data.</text>
</comment>
<organism evidence="8 9">
    <name type="scientific">Paenirhodobacter populi</name>
    <dbReference type="NCBI Taxonomy" id="2306993"/>
    <lineage>
        <taxon>Bacteria</taxon>
        <taxon>Pseudomonadati</taxon>
        <taxon>Pseudomonadota</taxon>
        <taxon>Alphaproteobacteria</taxon>
        <taxon>Rhodobacterales</taxon>
        <taxon>Rhodobacter group</taxon>
        <taxon>Paenirhodobacter</taxon>
    </lineage>
</organism>
<keyword evidence="7 8" id="KW-0413">Isomerase</keyword>
<comment type="catalytic activity">
    <reaction evidence="1 7">
        <text>dTDP-4-dehydro-6-deoxy-alpha-D-glucose = dTDP-4-dehydro-beta-L-rhamnose</text>
        <dbReference type="Rhea" id="RHEA:16969"/>
        <dbReference type="ChEBI" id="CHEBI:57649"/>
        <dbReference type="ChEBI" id="CHEBI:62830"/>
        <dbReference type="EC" id="5.1.3.13"/>
    </reaction>
</comment>
<evidence type="ECO:0000256" key="4">
    <source>
        <dbReference type="ARBA" id="ARBA00019595"/>
    </source>
</evidence>
<protein>
    <recommendedName>
        <fullName evidence="4 7">dTDP-4-dehydrorhamnose 3,5-epimerase</fullName>
        <ecNumber evidence="3 7">5.1.3.13</ecNumber>
    </recommendedName>
    <alternativeName>
        <fullName evidence="7">Thymidine diphospho-4-keto-rhamnose 3,5-epimerase</fullName>
    </alternativeName>
</protein>
<dbReference type="InterPro" id="IPR011051">
    <property type="entry name" value="RmlC_Cupin_sf"/>
</dbReference>
<comment type="similarity">
    <text evidence="7">Belongs to the dTDP-4-dehydrorhamnose 3,5-epimerase family.</text>
</comment>
<evidence type="ECO:0000313" key="8">
    <source>
        <dbReference type="EMBL" id="RWR29839.1"/>
    </source>
</evidence>
<evidence type="ECO:0000313" key="9">
    <source>
        <dbReference type="Proteomes" id="UP000284451"/>
    </source>
</evidence>
<comment type="function">
    <text evidence="2 7">Catalyzes the epimerization of the C3' and C5'positions of dTDP-6-deoxy-D-xylo-4-hexulose, forming dTDP-6-deoxy-L-lyxo-4-hexulose.</text>
</comment>
<dbReference type="GO" id="GO:0019305">
    <property type="term" value="P:dTDP-rhamnose biosynthetic process"/>
    <property type="evidence" value="ECO:0007669"/>
    <property type="project" value="UniProtKB-UniRule"/>
</dbReference>
<feature type="site" description="Participates in a stacking interaction with the thymidine ring of dTDP-4-oxo-6-deoxyglucose" evidence="6">
    <location>
        <position position="141"/>
    </location>
</feature>
<evidence type="ECO:0000256" key="6">
    <source>
        <dbReference type="PIRSR" id="PIRSR600888-3"/>
    </source>
</evidence>
<sequence>MQIMIESTALPGVVVITPPRFGDHRGFFSESWNKKKLEAAGLFLPEFVQDNHSLSREAGTVRGLHFQSPPHAQGKLVRCGRGRVFDVAVDARRGSPTYGQWVGEELSFDNGRQLWIPAGFLHGFMTLEADCELVYKCTDHYAPECDGAVKWDSCGIAWPIDDLTPVISDKDAKAQPFADFDSPFTWNEDAHVGD</sequence>
<dbReference type="EMBL" id="SAUY01000018">
    <property type="protein sequence ID" value="RWR29839.1"/>
    <property type="molecule type" value="Genomic_DNA"/>
</dbReference>